<feature type="region of interest" description="Disordered" evidence="11">
    <location>
        <begin position="336"/>
        <end position="355"/>
    </location>
</feature>
<gene>
    <name evidence="12" type="primary">CEP97</name>
</gene>
<evidence type="ECO:0000256" key="9">
    <source>
        <dbReference type="ARBA" id="ARBA00076677"/>
    </source>
</evidence>
<dbReference type="SMART" id="SM00365">
    <property type="entry name" value="LRR_SD22"/>
    <property type="match status" value="6"/>
</dbReference>
<reference evidence="12" key="2">
    <citation type="submission" date="2025-08" db="UniProtKB">
        <authorList>
            <consortium name="Ensembl"/>
        </authorList>
    </citation>
    <scope>IDENTIFICATION</scope>
</reference>
<dbReference type="Pfam" id="PF14580">
    <property type="entry name" value="LRR_9"/>
    <property type="match status" value="1"/>
</dbReference>
<dbReference type="GeneTree" id="ENSGT00910000144283"/>
<keyword evidence="4" id="KW-0677">Repeat</keyword>
<comment type="function">
    <text evidence="7">Acts as a key negative regulator of ciliogenesis in collaboration with CCP110 by capping the mother centriole thereby preventing cilia formation. Required for recruitment of CCP110 to the centrosome.</text>
</comment>
<dbReference type="InterPro" id="IPR000048">
    <property type="entry name" value="IQ_motif_EF-hand-BS"/>
</dbReference>
<dbReference type="InterPro" id="IPR032675">
    <property type="entry name" value="LRR_dom_sf"/>
</dbReference>
<dbReference type="AlphaFoldDB" id="A0AAY4EXU9"/>
<reference evidence="12 13" key="1">
    <citation type="submission" date="2020-06" db="EMBL/GenBank/DDBJ databases">
        <authorList>
            <consortium name="Wellcome Sanger Institute Data Sharing"/>
        </authorList>
    </citation>
    <scope>NUCLEOTIDE SEQUENCE [LARGE SCALE GENOMIC DNA]</scope>
</reference>
<feature type="region of interest" description="Disordered" evidence="11">
    <location>
        <begin position="597"/>
        <end position="706"/>
    </location>
</feature>
<dbReference type="Pfam" id="PF00612">
    <property type="entry name" value="IQ"/>
    <property type="match status" value="1"/>
</dbReference>
<reference evidence="12" key="3">
    <citation type="submission" date="2025-09" db="UniProtKB">
        <authorList>
            <consortium name="Ensembl"/>
        </authorList>
    </citation>
    <scope>IDENTIFICATION</scope>
</reference>
<name>A0AAY4EXU9_9TELE</name>
<feature type="coiled-coil region" evidence="10">
    <location>
        <begin position="527"/>
        <end position="554"/>
    </location>
</feature>
<keyword evidence="6" id="KW-0206">Cytoskeleton</keyword>
<evidence type="ECO:0000256" key="7">
    <source>
        <dbReference type="ARBA" id="ARBA00058656"/>
    </source>
</evidence>
<dbReference type="FunFam" id="3.80.10.10:FF:000165">
    <property type="entry name" value="Centrosomal protein of 97 kDa"/>
    <property type="match status" value="1"/>
</dbReference>
<dbReference type="SUPFAM" id="SSF52058">
    <property type="entry name" value="L domain-like"/>
    <property type="match status" value="1"/>
</dbReference>
<dbReference type="Gene3D" id="3.80.10.10">
    <property type="entry name" value="Ribonuclease Inhibitor"/>
    <property type="match status" value="2"/>
</dbReference>
<evidence type="ECO:0000256" key="3">
    <source>
        <dbReference type="ARBA" id="ARBA00022614"/>
    </source>
</evidence>
<dbReference type="InterPro" id="IPR050576">
    <property type="entry name" value="Cilia_flagella_integrity"/>
</dbReference>
<evidence type="ECO:0000256" key="1">
    <source>
        <dbReference type="ARBA" id="ARBA00004300"/>
    </source>
</evidence>
<dbReference type="PROSITE" id="PS51450">
    <property type="entry name" value="LRR"/>
    <property type="match status" value="4"/>
</dbReference>
<evidence type="ECO:0000256" key="5">
    <source>
        <dbReference type="ARBA" id="ARBA00022794"/>
    </source>
</evidence>
<feature type="compositionally biased region" description="Polar residues" evidence="11">
    <location>
        <begin position="624"/>
        <end position="636"/>
    </location>
</feature>
<dbReference type="PANTHER" id="PTHR45973:SF2">
    <property type="entry name" value="CENTROSOMAL PROTEIN OF 97 KDA"/>
    <property type="match status" value="1"/>
</dbReference>
<keyword evidence="13" id="KW-1185">Reference proteome</keyword>
<sequence length="706" mass="78081">MSSLFGCLAVTQAGSMAATESASEPGSVVDLSGQGLNKLEPISICHSDIDTLILDHNQIIKLEHLEKNERLKQLSVAGNRLVRMMGVSRLTDLRVLNLPNNSIGYIEGLKDLVHLQWLNLAGNNIKVMDQLSSCLVLQHLDMSDNNISHPGDLSKLTALKTLLLHGNIITSLRSIPVHLPPSLTVLSLAENEIRDLNEVSYLTPLHKLEQLSVMNNPCVMATPTLPGFDYRPYILSWCLNLKVLDGYMVSQKEGLKAEWLYSQGRGRSYRPGQHMQLAQYLASVCPLTGTSALQSEEDAKLERILSKQRCVCVCFSFSAFFRFAYDGLTACTVPEPSERAKHPELPTPPKPAVLPSEPVVQVNSWIGKDASFVPVARSPRSPVGSETSSLRLDDVQTDEEKLHGSLPLETSYVPLNSTSHSKPCSDDSDEEPDEPDSLAPSPPSTVTEGRPSPAPTPDIPMPQPSMFSHPQLNMECSELAIVVPTPGAEKPPMSHTKAAVRIQAWWRGHWVRQSHPVCREVRCEIRLRRIQDHVVFLTNELQRVQKQHEEERLQRMVQEEAVKFLWKQMQCMLEWQSSVSEQLKSVFSVPAASRDVRAPVQTELSLPESGFHSPGKRQRVMDDSLSSTAITGSPGATVQGHGTDEDSQDCSLLEQYLNSVQKREEEETEDRTATPLSPAQLASPHTPKSGSEEDSEKQGPLLEAEG</sequence>
<feature type="compositionally biased region" description="Basic and acidic residues" evidence="11">
    <location>
        <begin position="391"/>
        <end position="403"/>
    </location>
</feature>
<evidence type="ECO:0000256" key="6">
    <source>
        <dbReference type="ARBA" id="ARBA00023212"/>
    </source>
</evidence>
<dbReference type="GO" id="GO:1902018">
    <property type="term" value="P:negative regulation of cilium assembly"/>
    <property type="evidence" value="ECO:0007669"/>
    <property type="project" value="TreeGrafter"/>
</dbReference>
<dbReference type="GO" id="GO:0030030">
    <property type="term" value="P:cell projection organization"/>
    <property type="evidence" value="ECO:0007669"/>
    <property type="project" value="UniProtKB-KW"/>
</dbReference>
<dbReference type="Ensembl" id="ENSDCDT00010072882.1">
    <property type="protein sequence ID" value="ENSDCDP00010062096.1"/>
    <property type="gene ID" value="ENSDCDG00010034164.1"/>
</dbReference>
<evidence type="ECO:0000256" key="10">
    <source>
        <dbReference type="SAM" id="Coils"/>
    </source>
</evidence>
<protein>
    <recommendedName>
        <fullName evidence="8">Centrosomal protein of 97 kDa</fullName>
    </recommendedName>
    <alternativeName>
        <fullName evidence="9">Leucine-rich repeat and IQ domain-containing protein 2</fullName>
    </alternativeName>
</protein>
<keyword evidence="10" id="KW-0175">Coiled coil</keyword>
<keyword evidence="2" id="KW-0963">Cytoplasm</keyword>
<keyword evidence="5" id="KW-0970">Cilium biogenesis/degradation</keyword>
<feature type="compositionally biased region" description="Polar residues" evidence="11">
    <location>
        <begin position="413"/>
        <end position="422"/>
    </location>
</feature>
<proteinExistence type="predicted"/>
<evidence type="ECO:0000313" key="13">
    <source>
        <dbReference type="Proteomes" id="UP000694580"/>
    </source>
</evidence>
<evidence type="ECO:0000256" key="11">
    <source>
        <dbReference type="SAM" id="MobiDB-lite"/>
    </source>
</evidence>
<dbReference type="PROSITE" id="PS50096">
    <property type="entry name" value="IQ"/>
    <property type="match status" value="1"/>
</dbReference>
<dbReference type="GO" id="GO:0005813">
    <property type="term" value="C:centrosome"/>
    <property type="evidence" value="ECO:0007669"/>
    <property type="project" value="UniProtKB-SubCell"/>
</dbReference>
<dbReference type="PANTHER" id="PTHR45973">
    <property type="entry name" value="PROTEIN PHOSPHATASE 1 REGULATORY SUBUNIT SDS22-RELATED"/>
    <property type="match status" value="1"/>
</dbReference>
<evidence type="ECO:0000313" key="12">
    <source>
        <dbReference type="Ensembl" id="ENSDCDP00010062096.1"/>
    </source>
</evidence>
<evidence type="ECO:0000256" key="2">
    <source>
        <dbReference type="ARBA" id="ARBA00022490"/>
    </source>
</evidence>
<evidence type="ECO:0000256" key="8">
    <source>
        <dbReference type="ARBA" id="ARBA00068862"/>
    </source>
</evidence>
<feature type="compositionally biased region" description="Pro residues" evidence="11">
    <location>
        <begin position="452"/>
        <end position="463"/>
    </location>
</feature>
<dbReference type="Proteomes" id="UP000694580">
    <property type="component" value="Chromosome 15"/>
</dbReference>
<organism evidence="12 13">
    <name type="scientific">Denticeps clupeoides</name>
    <name type="common">denticle herring</name>
    <dbReference type="NCBI Taxonomy" id="299321"/>
    <lineage>
        <taxon>Eukaryota</taxon>
        <taxon>Metazoa</taxon>
        <taxon>Chordata</taxon>
        <taxon>Craniata</taxon>
        <taxon>Vertebrata</taxon>
        <taxon>Euteleostomi</taxon>
        <taxon>Actinopterygii</taxon>
        <taxon>Neopterygii</taxon>
        <taxon>Teleostei</taxon>
        <taxon>Clupei</taxon>
        <taxon>Clupeiformes</taxon>
        <taxon>Denticipitoidei</taxon>
        <taxon>Denticipitidae</taxon>
        <taxon>Denticeps</taxon>
    </lineage>
</organism>
<dbReference type="InterPro" id="IPR001611">
    <property type="entry name" value="Leu-rich_rpt"/>
</dbReference>
<evidence type="ECO:0000256" key="4">
    <source>
        <dbReference type="ARBA" id="ARBA00022737"/>
    </source>
</evidence>
<keyword evidence="3" id="KW-0433">Leucine-rich repeat</keyword>
<feature type="region of interest" description="Disordered" evidence="11">
    <location>
        <begin position="376"/>
        <end position="469"/>
    </location>
</feature>
<comment type="subcellular location">
    <subcellularLocation>
        <location evidence="1">Cytoplasm</location>
        <location evidence="1">Cytoskeleton</location>
        <location evidence="1">Microtubule organizing center</location>
        <location evidence="1">Centrosome</location>
    </subcellularLocation>
</comment>
<accession>A0AAY4EXU9</accession>
<dbReference type="CDD" id="cd23767">
    <property type="entry name" value="IQCD"/>
    <property type="match status" value="1"/>
</dbReference>
<feature type="compositionally biased region" description="Acidic residues" evidence="11">
    <location>
        <begin position="426"/>
        <end position="436"/>
    </location>
</feature>